<keyword evidence="7" id="KW-1185">Reference proteome</keyword>
<reference evidence="6" key="1">
    <citation type="submission" date="2020-06" db="EMBL/GenBank/DDBJ databases">
        <title>Novel chitinolytic bacterium.</title>
        <authorList>
            <person name="Ungkulpasvich U."/>
            <person name="Kosugi A."/>
            <person name="Uke A."/>
        </authorList>
    </citation>
    <scope>NUCLEOTIDE SEQUENCE</scope>
    <source>
        <strain evidence="6">UUS1-1</strain>
    </source>
</reference>
<keyword evidence="3" id="KW-0061">Asparagine biosynthesis</keyword>
<sequence>MSMYTGLEIRVPFCDHRLVEYVYNIPWALKNYHGKRKGILRAALQGLLPEDVRNRPKNPYPKTFHPDFFEASRQLILDLLGKPGAPLFHLVDPSALRQLAAHPEEMSKPWFGQLMRLPQLFIYLVQLNMWLEKYRVRLRV</sequence>
<dbReference type="PANTHER" id="PTHR43284:SF1">
    <property type="entry name" value="ASPARAGINE SYNTHETASE"/>
    <property type="match status" value="1"/>
</dbReference>
<dbReference type="Proteomes" id="UP000657177">
    <property type="component" value="Unassembled WGS sequence"/>
</dbReference>
<dbReference type="Gene3D" id="3.40.50.620">
    <property type="entry name" value="HUPs"/>
    <property type="match status" value="1"/>
</dbReference>
<dbReference type="InterPro" id="IPR001962">
    <property type="entry name" value="Asn_synthase"/>
</dbReference>
<dbReference type="InterPro" id="IPR014729">
    <property type="entry name" value="Rossmann-like_a/b/a_fold"/>
</dbReference>
<organism evidence="6 7">
    <name type="scientific">Capillibacterium thermochitinicola</name>
    <dbReference type="NCBI Taxonomy" id="2699427"/>
    <lineage>
        <taxon>Bacteria</taxon>
        <taxon>Bacillati</taxon>
        <taxon>Bacillota</taxon>
        <taxon>Capillibacterium</taxon>
    </lineage>
</organism>
<dbReference type="CDD" id="cd01991">
    <property type="entry name" value="Asn_synthase_B_C"/>
    <property type="match status" value="1"/>
</dbReference>
<dbReference type="Pfam" id="PF00733">
    <property type="entry name" value="Asn_synthase"/>
    <property type="match status" value="1"/>
</dbReference>
<evidence type="ECO:0000313" key="6">
    <source>
        <dbReference type="EMBL" id="MBA2132115.1"/>
    </source>
</evidence>
<evidence type="ECO:0000256" key="4">
    <source>
        <dbReference type="ARBA" id="ARBA00048741"/>
    </source>
</evidence>
<evidence type="ECO:0000313" key="7">
    <source>
        <dbReference type="Proteomes" id="UP000657177"/>
    </source>
</evidence>
<protein>
    <recommendedName>
        <fullName evidence="2">asparagine synthase (glutamine-hydrolyzing)</fullName>
        <ecNumber evidence="2">6.3.5.4</ecNumber>
    </recommendedName>
</protein>
<evidence type="ECO:0000259" key="5">
    <source>
        <dbReference type="Pfam" id="PF00733"/>
    </source>
</evidence>
<dbReference type="AlphaFoldDB" id="A0A8J6HY26"/>
<dbReference type="GO" id="GO:0004066">
    <property type="term" value="F:asparagine synthase (glutamine-hydrolyzing) activity"/>
    <property type="evidence" value="ECO:0007669"/>
    <property type="project" value="UniProtKB-EC"/>
</dbReference>
<comment type="pathway">
    <text evidence="1">Amino-acid biosynthesis; L-asparagine biosynthesis; L-asparagine from L-aspartate (L-Gln route): step 1/1.</text>
</comment>
<dbReference type="RefSeq" id="WP_181338563.1">
    <property type="nucleotide sequence ID" value="NZ_JAAKDE010000002.1"/>
</dbReference>
<evidence type="ECO:0000256" key="1">
    <source>
        <dbReference type="ARBA" id="ARBA00005187"/>
    </source>
</evidence>
<name>A0A8J6HY26_9FIRM</name>
<evidence type="ECO:0000256" key="3">
    <source>
        <dbReference type="ARBA" id="ARBA00022888"/>
    </source>
</evidence>
<dbReference type="SUPFAM" id="SSF52402">
    <property type="entry name" value="Adenine nucleotide alpha hydrolases-like"/>
    <property type="match status" value="1"/>
</dbReference>
<dbReference type="InterPro" id="IPR051786">
    <property type="entry name" value="ASN_synthetase/amidase"/>
</dbReference>
<dbReference type="EC" id="6.3.5.4" evidence="2"/>
<accession>A0A8J6HY26</accession>
<keyword evidence="3" id="KW-0028">Amino-acid biosynthesis</keyword>
<dbReference type="GO" id="GO:0006529">
    <property type="term" value="P:asparagine biosynthetic process"/>
    <property type="evidence" value="ECO:0007669"/>
    <property type="project" value="UniProtKB-KW"/>
</dbReference>
<dbReference type="GO" id="GO:0005829">
    <property type="term" value="C:cytosol"/>
    <property type="evidence" value="ECO:0007669"/>
    <property type="project" value="TreeGrafter"/>
</dbReference>
<evidence type="ECO:0000256" key="2">
    <source>
        <dbReference type="ARBA" id="ARBA00012737"/>
    </source>
</evidence>
<dbReference type="EMBL" id="JAAKDE010000002">
    <property type="protein sequence ID" value="MBA2132115.1"/>
    <property type="molecule type" value="Genomic_DNA"/>
</dbReference>
<gene>
    <name evidence="6" type="ORF">G5B42_00895</name>
</gene>
<proteinExistence type="predicted"/>
<comment type="catalytic activity">
    <reaction evidence="4">
        <text>L-aspartate + L-glutamine + ATP + H2O = L-asparagine + L-glutamate + AMP + diphosphate + H(+)</text>
        <dbReference type="Rhea" id="RHEA:12228"/>
        <dbReference type="ChEBI" id="CHEBI:15377"/>
        <dbReference type="ChEBI" id="CHEBI:15378"/>
        <dbReference type="ChEBI" id="CHEBI:29985"/>
        <dbReference type="ChEBI" id="CHEBI:29991"/>
        <dbReference type="ChEBI" id="CHEBI:30616"/>
        <dbReference type="ChEBI" id="CHEBI:33019"/>
        <dbReference type="ChEBI" id="CHEBI:58048"/>
        <dbReference type="ChEBI" id="CHEBI:58359"/>
        <dbReference type="ChEBI" id="CHEBI:456215"/>
        <dbReference type="EC" id="6.3.5.4"/>
    </reaction>
</comment>
<comment type="caution">
    <text evidence="6">The sequence shown here is derived from an EMBL/GenBank/DDBJ whole genome shotgun (WGS) entry which is preliminary data.</text>
</comment>
<feature type="domain" description="Asparagine synthetase" evidence="5">
    <location>
        <begin position="1"/>
        <end position="132"/>
    </location>
</feature>
<dbReference type="PANTHER" id="PTHR43284">
    <property type="entry name" value="ASPARAGINE SYNTHETASE (GLUTAMINE-HYDROLYZING)"/>
    <property type="match status" value="1"/>
</dbReference>